<keyword evidence="7 10" id="KW-0472">Membrane</keyword>
<name>A0A158NZ85_ATTCE</name>
<evidence type="ECO:0000256" key="9">
    <source>
        <dbReference type="ARBA" id="ARBA00023224"/>
    </source>
</evidence>
<evidence type="ECO:0000256" key="5">
    <source>
        <dbReference type="ARBA" id="ARBA00022725"/>
    </source>
</evidence>
<dbReference type="GO" id="GO:0004984">
    <property type="term" value="F:olfactory receptor activity"/>
    <property type="evidence" value="ECO:0007669"/>
    <property type="project" value="InterPro"/>
</dbReference>
<keyword evidence="12" id="KW-1185">Reference proteome</keyword>
<evidence type="ECO:0000256" key="7">
    <source>
        <dbReference type="ARBA" id="ARBA00023136"/>
    </source>
</evidence>
<keyword evidence="2" id="KW-1003">Cell membrane</keyword>
<dbReference type="GO" id="GO:0005549">
    <property type="term" value="F:odorant binding"/>
    <property type="evidence" value="ECO:0007669"/>
    <property type="project" value="InterPro"/>
</dbReference>
<dbReference type="EMBL" id="ADTU01004065">
    <property type="status" value="NOT_ANNOTATED_CDS"/>
    <property type="molecule type" value="Genomic_DNA"/>
</dbReference>
<keyword evidence="8" id="KW-0675">Receptor</keyword>
<evidence type="ECO:0008006" key="13">
    <source>
        <dbReference type="Google" id="ProtNLM"/>
    </source>
</evidence>
<evidence type="ECO:0000256" key="6">
    <source>
        <dbReference type="ARBA" id="ARBA00022989"/>
    </source>
</evidence>
<protein>
    <recommendedName>
        <fullName evidence="13">Odorant receptor</fullName>
    </recommendedName>
</protein>
<keyword evidence="3" id="KW-0716">Sensory transduction</keyword>
<organism evidence="11 12">
    <name type="scientific">Atta cephalotes</name>
    <name type="common">Leafcutter ant</name>
    <dbReference type="NCBI Taxonomy" id="12957"/>
    <lineage>
        <taxon>Eukaryota</taxon>
        <taxon>Metazoa</taxon>
        <taxon>Ecdysozoa</taxon>
        <taxon>Arthropoda</taxon>
        <taxon>Hexapoda</taxon>
        <taxon>Insecta</taxon>
        <taxon>Pterygota</taxon>
        <taxon>Neoptera</taxon>
        <taxon>Endopterygota</taxon>
        <taxon>Hymenoptera</taxon>
        <taxon>Apocrita</taxon>
        <taxon>Aculeata</taxon>
        <taxon>Formicoidea</taxon>
        <taxon>Formicidae</taxon>
        <taxon>Myrmicinae</taxon>
        <taxon>Atta</taxon>
    </lineage>
</organism>
<evidence type="ECO:0000313" key="11">
    <source>
        <dbReference type="EnsemblMetazoa" id="XP_012062843.1"/>
    </source>
</evidence>
<evidence type="ECO:0000256" key="3">
    <source>
        <dbReference type="ARBA" id="ARBA00022606"/>
    </source>
</evidence>
<evidence type="ECO:0000313" key="12">
    <source>
        <dbReference type="Proteomes" id="UP000005205"/>
    </source>
</evidence>
<reference evidence="11" key="2">
    <citation type="submission" date="2016-04" db="UniProtKB">
        <authorList>
            <consortium name="EnsemblMetazoa"/>
        </authorList>
    </citation>
    <scope>IDENTIFICATION</scope>
</reference>
<comment type="subcellular location">
    <subcellularLocation>
        <location evidence="1">Cell membrane</location>
        <topology evidence="1">Multi-pass membrane protein</topology>
    </subcellularLocation>
</comment>
<keyword evidence="9" id="KW-0807">Transducer</keyword>
<evidence type="ECO:0000256" key="1">
    <source>
        <dbReference type="ARBA" id="ARBA00004651"/>
    </source>
</evidence>
<dbReference type="KEGG" id="acep:105626141"/>
<feature type="transmembrane region" description="Helical" evidence="10">
    <location>
        <begin position="54"/>
        <end position="82"/>
    </location>
</feature>
<dbReference type="Pfam" id="PF02949">
    <property type="entry name" value="7tm_6"/>
    <property type="match status" value="1"/>
</dbReference>
<dbReference type="AlphaFoldDB" id="A0A158NZ85"/>
<dbReference type="OrthoDB" id="7547851at2759"/>
<evidence type="ECO:0000256" key="2">
    <source>
        <dbReference type="ARBA" id="ARBA00022475"/>
    </source>
</evidence>
<reference evidence="12" key="1">
    <citation type="journal article" date="2011" name="PLoS Genet.">
        <title>The genome sequence of the leaf-cutter ant Atta cephalotes reveals insights into its obligate symbiotic lifestyle.</title>
        <authorList>
            <person name="Suen G."/>
            <person name="Teiling C."/>
            <person name="Li L."/>
            <person name="Holt C."/>
            <person name="Abouheif E."/>
            <person name="Bornberg-Bauer E."/>
            <person name="Bouffard P."/>
            <person name="Caldera E.J."/>
            <person name="Cash E."/>
            <person name="Cavanaugh A."/>
            <person name="Denas O."/>
            <person name="Elhaik E."/>
            <person name="Fave M.J."/>
            <person name="Gadau J."/>
            <person name="Gibson J.D."/>
            <person name="Graur D."/>
            <person name="Grubbs K.J."/>
            <person name="Hagen D.E."/>
            <person name="Harkins T.T."/>
            <person name="Helmkampf M."/>
            <person name="Hu H."/>
            <person name="Johnson B.R."/>
            <person name="Kim J."/>
            <person name="Marsh S.E."/>
            <person name="Moeller J.A."/>
            <person name="Munoz-Torres M.C."/>
            <person name="Murphy M.C."/>
            <person name="Naughton M.C."/>
            <person name="Nigam S."/>
            <person name="Overson R."/>
            <person name="Rajakumar R."/>
            <person name="Reese J.T."/>
            <person name="Scott J.J."/>
            <person name="Smith C.R."/>
            <person name="Tao S."/>
            <person name="Tsutsui N.D."/>
            <person name="Viljakainen L."/>
            <person name="Wissler L."/>
            <person name="Yandell M.D."/>
            <person name="Zimmer F."/>
            <person name="Taylor J."/>
            <person name="Slater S.C."/>
            <person name="Clifton S.W."/>
            <person name="Warren W.C."/>
            <person name="Elsik C.G."/>
            <person name="Smith C.D."/>
            <person name="Weinstock G.M."/>
            <person name="Gerardo N.M."/>
            <person name="Currie C.R."/>
        </authorList>
    </citation>
    <scope>NUCLEOTIDE SEQUENCE [LARGE SCALE GENOMIC DNA]</scope>
</reference>
<keyword evidence="5" id="KW-0552">Olfaction</keyword>
<dbReference type="InParanoid" id="A0A158NZ85"/>
<dbReference type="EMBL" id="ADTU01004066">
    <property type="status" value="NOT_ANNOTATED_CDS"/>
    <property type="molecule type" value="Genomic_DNA"/>
</dbReference>
<sequence length="84" mass="9543">MFICNLVGQQIIDHNNYIFITAYKVQWYVTPLPIQRLILILLQRGNKSFGLKVGGLFVASLECFATLINASVSYFIVIYSIVLD</sequence>
<dbReference type="PANTHER" id="PTHR21137">
    <property type="entry name" value="ODORANT RECEPTOR"/>
    <property type="match status" value="1"/>
</dbReference>
<dbReference type="GO" id="GO:0005886">
    <property type="term" value="C:plasma membrane"/>
    <property type="evidence" value="ECO:0007669"/>
    <property type="project" value="UniProtKB-SubCell"/>
</dbReference>
<accession>A0A158NZ85</accession>
<dbReference type="InterPro" id="IPR004117">
    <property type="entry name" value="7tm6_olfct_rcpt"/>
</dbReference>
<dbReference type="PANTHER" id="PTHR21137:SF35">
    <property type="entry name" value="ODORANT RECEPTOR 19A-RELATED"/>
    <property type="match status" value="1"/>
</dbReference>
<evidence type="ECO:0000256" key="10">
    <source>
        <dbReference type="SAM" id="Phobius"/>
    </source>
</evidence>
<keyword evidence="4 10" id="KW-0812">Transmembrane</keyword>
<keyword evidence="6 10" id="KW-1133">Transmembrane helix</keyword>
<evidence type="ECO:0000256" key="4">
    <source>
        <dbReference type="ARBA" id="ARBA00022692"/>
    </source>
</evidence>
<dbReference type="GO" id="GO:0007165">
    <property type="term" value="P:signal transduction"/>
    <property type="evidence" value="ECO:0007669"/>
    <property type="project" value="UniProtKB-KW"/>
</dbReference>
<dbReference type="Proteomes" id="UP000005205">
    <property type="component" value="Unassembled WGS sequence"/>
</dbReference>
<gene>
    <name evidence="11" type="primary">105626141</name>
</gene>
<dbReference type="EnsemblMetazoa" id="XM_012207453.1">
    <property type="protein sequence ID" value="XP_012062843.1"/>
    <property type="gene ID" value="LOC105626141"/>
</dbReference>
<evidence type="ECO:0000256" key="8">
    <source>
        <dbReference type="ARBA" id="ARBA00023170"/>
    </source>
</evidence>
<proteinExistence type="predicted"/>